<organism evidence="1 2">
    <name type="scientific">Aspergillus leporis</name>
    <dbReference type="NCBI Taxonomy" id="41062"/>
    <lineage>
        <taxon>Eukaryota</taxon>
        <taxon>Fungi</taxon>
        <taxon>Dikarya</taxon>
        <taxon>Ascomycota</taxon>
        <taxon>Pezizomycotina</taxon>
        <taxon>Eurotiomycetes</taxon>
        <taxon>Eurotiomycetidae</taxon>
        <taxon>Eurotiales</taxon>
        <taxon>Aspergillaceae</taxon>
        <taxon>Aspergillus</taxon>
        <taxon>Aspergillus subgen. Circumdati</taxon>
    </lineage>
</organism>
<evidence type="ECO:0000313" key="2">
    <source>
        <dbReference type="Proteomes" id="UP000326565"/>
    </source>
</evidence>
<gene>
    <name evidence="1" type="ORF">BDV29DRAFT_163893</name>
</gene>
<name>A0A5N5WI24_9EURO</name>
<sequence length="193" mass="22767">MVFSLCISSITTRVMQRTGNKFDSSLVAFTAVLTIHPLHLTLAVLYNYTSSLVVILWVSRILLLEYALPAKQYHFINNISVRDRYQNQVRWAAAVHYTFGVWNTFYPLEEILQLTTYGIYQMYHEVRPASVTWSLDQETVYYRHSPNGYTMANFRRWIQYLIHIITDFFNQELLLGYQEEFTLVDLADMPSNR</sequence>
<dbReference type="OrthoDB" id="4511123at2759"/>
<reference evidence="1 2" key="1">
    <citation type="submission" date="2019-04" db="EMBL/GenBank/DDBJ databases">
        <title>Friends and foes A comparative genomics study of 23 Aspergillus species from section Flavi.</title>
        <authorList>
            <consortium name="DOE Joint Genome Institute"/>
            <person name="Kjaerbolling I."/>
            <person name="Vesth T."/>
            <person name="Frisvad J.C."/>
            <person name="Nybo J.L."/>
            <person name="Theobald S."/>
            <person name="Kildgaard S."/>
            <person name="Isbrandt T."/>
            <person name="Kuo A."/>
            <person name="Sato A."/>
            <person name="Lyhne E.K."/>
            <person name="Kogle M.E."/>
            <person name="Wiebenga A."/>
            <person name="Kun R.S."/>
            <person name="Lubbers R.J."/>
            <person name="Makela M.R."/>
            <person name="Barry K."/>
            <person name="Chovatia M."/>
            <person name="Clum A."/>
            <person name="Daum C."/>
            <person name="Haridas S."/>
            <person name="He G."/>
            <person name="LaButti K."/>
            <person name="Lipzen A."/>
            <person name="Mondo S."/>
            <person name="Riley R."/>
            <person name="Salamov A."/>
            <person name="Simmons B.A."/>
            <person name="Magnuson J.K."/>
            <person name="Henrissat B."/>
            <person name="Mortensen U.H."/>
            <person name="Larsen T.O."/>
            <person name="Devries R.P."/>
            <person name="Grigoriev I.V."/>
            <person name="Machida M."/>
            <person name="Baker S.E."/>
            <person name="Andersen M.R."/>
        </authorList>
    </citation>
    <scope>NUCLEOTIDE SEQUENCE [LARGE SCALE GENOMIC DNA]</scope>
    <source>
        <strain evidence="1 2">CBS 151.66</strain>
    </source>
</reference>
<proteinExistence type="predicted"/>
<dbReference type="AlphaFoldDB" id="A0A5N5WI24"/>
<protein>
    <submittedName>
        <fullName evidence="1">Uncharacterized protein</fullName>
    </submittedName>
</protein>
<dbReference type="EMBL" id="ML732671">
    <property type="protein sequence ID" value="KAB8067034.1"/>
    <property type="molecule type" value="Genomic_DNA"/>
</dbReference>
<dbReference type="Proteomes" id="UP000326565">
    <property type="component" value="Unassembled WGS sequence"/>
</dbReference>
<accession>A0A5N5WI24</accession>
<evidence type="ECO:0000313" key="1">
    <source>
        <dbReference type="EMBL" id="KAB8067034.1"/>
    </source>
</evidence>
<keyword evidence="2" id="KW-1185">Reference proteome</keyword>